<protein>
    <recommendedName>
        <fullName evidence="8">4-hydroxybenzoate polyprenyltransferase, mitochondrial</fullName>
        <shortName evidence="8">4-HB polyprenyltransferase</shortName>
        <ecNumber evidence="8">2.5.1.39</ecNumber>
    </recommendedName>
    <alternativeName>
        <fullName evidence="8">Para-hydroxybenzoate--polyprenyltransferase</fullName>
        <shortName evidence="8">PHB:PPT</shortName>
        <shortName evidence="8">PHB:polyprenyltransferase</shortName>
    </alternativeName>
</protein>
<accession>L1IUF3</accession>
<sequence>MAEERSSRAATGIIRFVPESIQPYFLLARLDKPIGTWLLLWPCCWSIAICAPAGALPDVWMLTKFAIGAVVMRGAGCTINDMWDRNIDKLVERTKMRPLAAGQITQLQALTFLGLQLSAGLCVLVSMNLYSILLGASSLALVVVYPLMKRITFFPQFVLGLAFNWGALLGSSAVLGMYCGSVAWTLMYDTIYAHQDKKDDKLVGVKSTALYFGEQTKPALAAWSSFFVASLLVSGKFAGMGIPYAVGVAGAAVHMAWQIRTVDLDNTMDCMQKFVSNKWVGAIIFSGIVIDKLLA</sequence>
<evidence type="ECO:0000313" key="11">
    <source>
        <dbReference type="Proteomes" id="UP000011087"/>
    </source>
</evidence>
<keyword evidence="8" id="KW-0414">Isoprene biosynthesis</keyword>
<dbReference type="PROSITE" id="PS00943">
    <property type="entry name" value="UBIA"/>
    <property type="match status" value="1"/>
</dbReference>
<keyword evidence="8" id="KW-0999">Mitochondrion inner membrane</keyword>
<evidence type="ECO:0000256" key="3">
    <source>
        <dbReference type="ARBA" id="ARBA00005985"/>
    </source>
</evidence>
<evidence type="ECO:0000256" key="5">
    <source>
        <dbReference type="ARBA" id="ARBA00022692"/>
    </source>
</evidence>
<evidence type="ECO:0000256" key="6">
    <source>
        <dbReference type="ARBA" id="ARBA00022989"/>
    </source>
</evidence>
<dbReference type="RefSeq" id="XP_005826450.1">
    <property type="nucleotide sequence ID" value="XM_005826393.1"/>
</dbReference>
<evidence type="ECO:0000313" key="10">
    <source>
        <dbReference type="EnsemblProtists" id="EKX39470"/>
    </source>
</evidence>
<dbReference type="GeneID" id="17296187"/>
<dbReference type="eggNOG" id="KOG1381">
    <property type="taxonomic scope" value="Eukaryota"/>
</dbReference>
<feature type="transmembrane region" description="Helical" evidence="8">
    <location>
        <begin position="34"/>
        <end position="55"/>
    </location>
</feature>
<dbReference type="NCBIfam" id="TIGR01474">
    <property type="entry name" value="ubiA_proteo"/>
    <property type="match status" value="1"/>
</dbReference>
<evidence type="ECO:0000256" key="1">
    <source>
        <dbReference type="ARBA" id="ARBA00001946"/>
    </source>
</evidence>
<dbReference type="Gene3D" id="1.10.357.140">
    <property type="entry name" value="UbiA prenyltransferase"/>
    <property type="match status" value="1"/>
</dbReference>
<comment type="cofactor">
    <cofactor evidence="1 8">
        <name>Mg(2+)</name>
        <dbReference type="ChEBI" id="CHEBI:18420"/>
    </cofactor>
</comment>
<dbReference type="GO" id="GO:0005743">
    <property type="term" value="C:mitochondrial inner membrane"/>
    <property type="evidence" value="ECO:0007669"/>
    <property type="project" value="UniProtKB-SubCell"/>
</dbReference>
<gene>
    <name evidence="9" type="ORF">GUITHDRAFT_158409</name>
</gene>
<name>L1IUF3_GUITC</name>
<dbReference type="InterPro" id="IPR006370">
    <property type="entry name" value="HB_polyprenyltransferase-like"/>
</dbReference>
<comment type="subcellular location">
    <subcellularLocation>
        <location evidence="2">Membrane</location>
        <topology evidence="2">Multi-pass membrane protein</topology>
    </subcellularLocation>
    <subcellularLocation>
        <location evidence="8">Mitochondrion inner membrane</location>
        <topology evidence="8">Multi-pass membrane protein</topology>
        <orientation evidence="8">Matrix side</orientation>
    </subcellularLocation>
</comment>
<dbReference type="GO" id="GO:0006744">
    <property type="term" value="P:ubiquinone biosynthetic process"/>
    <property type="evidence" value="ECO:0007669"/>
    <property type="project" value="UniProtKB-UniRule"/>
</dbReference>
<evidence type="ECO:0000256" key="8">
    <source>
        <dbReference type="HAMAP-Rule" id="MF_03189"/>
    </source>
</evidence>
<feature type="transmembrane region" description="Helical" evidence="8">
    <location>
        <begin position="117"/>
        <end position="145"/>
    </location>
</feature>
<organism evidence="9">
    <name type="scientific">Guillardia theta (strain CCMP2712)</name>
    <name type="common">Cryptophyte</name>
    <dbReference type="NCBI Taxonomy" id="905079"/>
    <lineage>
        <taxon>Eukaryota</taxon>
        <taxon>Cryptophyceae</taxon>
        <taxon>Pyrenomonadales</taxon>
        <taxon>Geminigeraceae</taxon>
        <taxon>Guillardia</taxon>
    </lineage>
</organism>
<dbReference type="STRING" id="905079.L1IUF3"/>
<keyword evidence="6 8" id="KW-1133">Transmembrane helix</keyword>
<dbReference type="AlphaFoldDB" id="L1IUF3"/>
<dbReference type="HOGENOM" id="CLU_034879_0_2_1"/>
<dbReference type="GO" id="GO:0008412">
    <property type="term" value="F:4-hydroxybenzoate polyprenyltransferase activity"/>
    <property type="evidence" value="ECO:0007669"/>
    <property type="project" value="UniProtKB-EC"/>
</dbReference>
<dbReference type="EC" id="2.5.1.39" evidence="8"/>
<reference evidence="10" key="3">
    <citation type="submission" date="2016-03" db="UniProtKB">
        <authorList>
            <consortium name="EnsemblProtists"/>
        </authorList>
    </citation>
    <scope>IDENTIFICATION</scope>
</reference>
<dbReference type="GO" id="GO:0008299">
    <property type="term" value="P:isoprenoid biosynthetic process"/>
    <property type="evidence" value="ECO:0007669"/>
    <property type="project" value="UniProtKB-UniRule"/>
</dbReference>
<dbReference type="PaxDb" id="55529-EKX39470"/>
<keyword evidence="5 8" id="KW-0812">Transmembrane</keyword>
<comment type="similarity">
    <text evidence="3 8">Belongs to the UbiA prenyltransferase family.</text>
</comment>
<dbReference type="InterPro" id="IPR000537">
    <property type="entry name" value="UbiA_prenyltransferase"/>
</dbReference>
<evidence type="ECO:0000256" key="7">
    <source>
        <dbReference type="ARBA" id="ARBA00023136"/>
    </source>
</evidence>
<dbReference type="EMBL" id="JH993039">
    <property type="protein sequence ID" value="EKX39470.1"/>
    <property type="molecule type" value="Genomic_DNA"/>
</dbReference>
<proteinExistence type="inferred from homology"/>
<keyword evidence="8" id="KW-0831">Ubiquinone biosynthesis</keyword>
<dbReference type="CDD" id="cd13959">
    <property type="entry name" value="PT_UbiA_COQ2"/>
    <property type="match status" value="1"/>
</dbReference>
<feature type="transmembrane region" description="Helical" evidence="8">
    <location>
        <begin position="157"/>
        <end position="178"/>
    </location>
</feature>
<dbReference type="PANTHER" id="PTHR11048">
    <property type="entry name" value="PRENYLTRANSFERASES"/>
    <property type="match status" value="1"/>
</dbReference>
<dbReference type="UniPathway" id="UPA00232"/>
<dbReference type="EnsemblProtists" id="EKX39470">
    <property type="protein sequence ID" value="EKX39470"/>
    <property type="gene ID" value="GUITHDRAFT_158409"/>
</dbReference>
<evidence type="ECO:0000256" key="4">
    <source>
        <dbReference type="ARBA" id="ARBA00022679"/>
    </source>
</evidence>
<dbReference type="OrthoDB" id="18170at2759"/>
<dbReference type="KEGG" id="gtt:GUITHDRAFT_158409"/>
<keyword evidence="7 8" id="KW-0472">Membrane</keyword>
<comment type="pathway">
    <text evidence="8">Cofactor biosynthesis; ubiquinone biosynthesis.</text>
</comment>
<reference evidence="9 11" key="1">
    <citation type="journal article" date="2012" name="Nature">
        <title>Algal genomes reveal evolutionary mosaicism and the fate of nucleomorphs.</title>
        <authorList>
            <consortium name="DOE Joint Genome Institute"/>
            <person name="Curtis B.A."/>
            <person name="Tanifuji G."/>
            <person name="Burki F."/>
            <person name="Gruber A."/>
            <person name="Irimia M."/>
            <person name="Maruyama S."/>
            <person name="Arias M.C."/>
            <person name="Ball S.G."/>
            <person name="Gile G.H."/>
            <person name="Hirakawa Y."/>
            <person name="Hopkins J.F."/>
            <person name="Kuo A."/>
            <person name="Rensing S.A."/>
            <person name="Schmutz J."/>
            <person name="Symeonidi A."/>
            <person name="Elias M."/>
            <person name="Eveleigh R.J."/>
            <person name="Herman E.K."/>
            <person name="Klute M.J."/>
            <person name="Nakayama T."/>
            <person name="Obornik M."/>
            <person name="Reyes-Prieto A."/>
            <person name="Armbrust E.V."/>
            <person name="Aves S.J."/>
            <person name="Beiko R.G."/>
            <person name="Coutinho P."/>
            <person name="Dacks J.B."/>
            <person name="Durnford D.G."/>
            <person name="Fast N.M."/>
            <person name="Green B.R."/>
            <person name="Grisdale C.J."/>
            <person name="Hempel F."/>
            <person name="Henrissat B."/>
            <person name="Hoppner M.P."/>
            <person name="Ishida K."/>
            <person name="Kim E."/>
            <person name="Koreny L."/>
            <person name="Kroth P.G."/>
            <person name="Liu Y."/>
            <person name="Malik S.B."/>
            <person name="Maier U.G."/>
            <person name="McRose D."/>
            <person name="Mock T."/>
            <person name="Neilson J.A."/>
            <person name="Onodera N.T."/>
            <person name="Poole A.M."/>
            <person name="Pritham E.J."/>
            <person name="Richards T.A."/>
            <person name="Rocap G."/>
            <person name="Roy S.W."/>
            <person name="Sarai C."/>
            <person name="Schaack S."/>
            <person name="Shirato S."/>
            <person name="Slamovits C.H."/>
            <person name="Spencer D.F."/>
            <person name="Suzuki S."/>
            <person name="Worden A.Z."/>
            <person name="Zauner S."/>
            <person name="Barry K."/>
            <person name="Bell C."/>
            <person name="Bharti A.K."/>
            <person name="Crow J.A."/>
            <person name="Grimwood J."/>
            <person name="Kramer R."/>
            <person name="Lindquist E."/>
            <person name="Lucas S."/>
            <person name="Salamov A."/>
            <person name="McFadden G.I."/>
            <person name="Lane C.E."/>
            <person name="Keeling P.J."/>
            <person name="Gray M.W."/>
            <person name="Grigoriev I.V."/>
            <person name="Archibald J.M."/>
        </authorList>
    </citation>
    <scope>NUCLEOTIDE SEQUENCE</scope>
    <source>
        <strain evidence="9 11">CCMP2712</strain>
    </source>
</reference>
<evidence type="ECO:0000313" key="9">
    <source>
        <dbReference type="EMBL" id="EKX39470.1"/>
    </source>
</evidence>
<dbReference type="Proteomes" id="UP000011087">
    <property type="component" value="Unassembled WGS sequence"/>
</dbReference>
<reference evidence="11" key="2">
    <citation type="submission" date="2012-11" db="EMBL/GenBank/DDBJ databases">
        <authorList>
            <person name="Kuo A."/>
            <person name="Curtis B.A."/>
            <person name="Tanifuji G."/>
            <person name="Burki F."/>
            <person name="Gruber A."/>
            <person name="Irimia M."/>
            <person name="Maruyama S."/>
            <person name="Arias M.C."/>
            <person name="Ball S.G."/>
            <person name="Gile G.H."/>
            <person name="Hirakawa Y."/>
            <person name="Hopkins J.F."/>
            <person name="Rensing S.A."/>
            <person name="Schmutz J."/>
            <person name="Symeonidi A."/>
            <person name="Elias M."/>
            <person name="Eveleigh R.J."/>
            <person name="Herman E.K."/>
            <person name="Klute M.J."/>
            <person name="Nakayama T."/>
            <person name="Obornik M."/>
            <person name="Reyes-Prieto A."/>
            <person name="Armbrust E.V."/>
            <person name="Aves S.J."/>
            <person name="Beiko R.G."/>
            <person name="Coutinho P."/>
            <person name="Dacks J.B."/>
            <person name="Durnford D.G."/>
            <person name="Fast N.M."/>
            <person name="Green B.R."/>
            <person name="Grisdale C."/>
            <person name="Hempe F."/>
            <person name="Henrissat B."/>
            <person name="Hoppner M.P."/>
            <person name="Ishida K.-I."/>
            <person name="Kim E."/>
            <person name="Koreny L."/>
            <person name="Kroth P.G."/>
            <person name="Liu Y."/>
            <person name="Malik S.-B."/>
            <person name="Maier U.G."/>
            <person name="McRose D."/>
            <person name="Mock T."/>
            <person name="Neilson J.A."/>
            <person name="Onodera N.T."/>
            <person name="Poole A.M."/>
            <person name="Pritham E.J."/>
            <person name="Richards T.A."/>
            <person name="Rocap G."/>
            <person name="Roy S.W."/>
            <person name="Sarai C."/>
            <person name="Schaack S."/>
            <person name="Shirato S."/>
            <person name="Slamovits C.H."/>
            <person name="Spencer D.F."/>
            <person name="Suzuki S."/>
            <person name="Worden A.Z."/>
            <person name="Zauner S."/>
            <person name="Barry K."/>
            <person name="Bell C."/>
            <person name="Bharti A.K."/>
            <person name="Crow J.A."/>
            <person name="Grimwood J."/>
            <person name="Kramer R."/>
            <person name="Lindquist E."/>
            <person name="Lucas S."/>
            <person name="Salamov A."/>
            <person name="McFadden G.I."/>
            <person name="Lane C.E."/>
            <person name="Keeling P.J."/>
            <person name="Gray M.W."/>
            <person name="Grigoriev I.V."/>
            <person name="Archibald J.M."/>
        </authorList>
    </citation>
    <scope>NUCLEOTIDE SEQUENCE</scope>
    <source>
        <strain evidence="11">CCMP2712</strain>
    </source>
</reference>
<dbReference type="InterPro" id="IPR044878">
    <property type="entry name" value="UbiA_sf"/>
</dbReference>
<dbReference type="InterPro" id="IPR030470">
    <property type="entry name" value="UbiA_prenylTrfase_CS"/>
</dbReference>
<comment type="catalytic activity">
    <reaction evidence="8">
        <text>an all-trans-polyprenyl diphosphate + 4-hydroxybenzoate = a 4-hydroxy-3-(all-trans-polyprenyl)benzoate + diphosphate</text>
        <dbReference type="Rhea" id="RHEA:44504"/>
        <dbReference type="Rhea" id="RHEA-COMP:9514"/>
        <dbReference type="Rhea" id="RHEA-COMP:9564"/>
        <dbReference type="ChEBI" id="CHEBI:17879"/>
        <dbReference type="ChEBI" id="CHEBI:33019"/>
        <dbReference type="ChEBI" id="CHEBI:58914"/>
        <dbReference type="ChEBI" id="CHEBI:78396"/>
        <dbReference type="EC" id="2.5.1.39"/>
    </reaction>
</comment>
<keyword evidence="8" id="KW-0496">Mitochondrion</keyword>
<dbReference type="Pfam" id="PF01040">
    <property type="entry name" value="UbiA"/>
    <property type="match status" value="1"/>
</dbReference>
<dbReference type="HAMAP" id="MF_01635">
    <property type="entry name" value="UbiA"/>
    <property type="match status" value="1"/>
</dbReference>
<comment type="function">
    <text evidence="8">Catalyzes the prenylation of para-hydroxybenzoate (PHB) with an all-trans polyprenyl group. Mediates the second step in the final reaction sequence of coenzyme Q (CoQ) biosynthesis, which is the condensation of the polyisoprenoid side chain with PHB, generating the first membrane-bound Q intermediate.</text>
</comment>
<evidence type="ECO:0000256" key="2">
    <source>
        <dbReference type="ARBA" id="ARBA00004141"/>
    </source>
</evidence>
<dbReference type="PANTHER" id="PTHR11048:SF28">
    <property type="entry name" value="4-HYDROXYBENZOATE POLYPRENYLTRANSFERASE, MITOCHONDRIAL"/>
    <property type="match status" value="1"/>
</dbReference>
<keyword evidence="11" id="KW-1185">Reference proteome</keyword>
<keyword evidence="4 8" id="KW-0808">Transferase</keyword>
<dbReference type="InterPro" id="IPR039653">
    <property type="entry name" value="Prenyltransferase"/>
</dbReference>
<dbReference type="FunFam" id="1.10.357.140:FF:000003">
    <property type="entry name" value="4-hydroxybenzoate polyprenyltransferase, mitochondrial"/>
    <property type="match status" value="1"/>
</dbReference>
<dbReference type="OMA" id="KFEHTIF"/>